<reference evidence="1" key="1">
    <citation type="journal article" date="2017" name="Nature">
        <title>The sunflower genome provides insights into oil metabolism, flowering and Asterid evolution.</title>
        <authorList>
            <person name="Badouin H."/>
            <person name="Gouzy J."/>
            <person name="Grassa C.J."/>
            <person name="Murat F."/>
            <person name="Staton S.E."/>
            <person name="Cottret L."/>
            <person name="Lelandais-Briere C."/>
            <person name="Owens G.L."/>
            <person name="Carrere S."/>
            <person name="Mayjonade B."/>
            <person name="Legrand L."/>
            <person name="Gill N."/>
            <person name="Kane N.C."/>
            <person name="Bowers J.E."/>
            <person name="Hubner S."/>
            <person name="Bellec A."/>
            <person name="Berard A."/>
            <person name="Berges H."/>
            <person name="Blanchet N."/>
            <person name="Boniface M.C."/>
            <person name="Brunel D."/>
            <person name="Catrice O."/>
            <person name="Chaidir N."/>
            <person name="Claudel C."/>
            <person name="Donnadieu C."/>
            <person name="Faraut T."/>
            <person name="Fievet G."/>
            <person name="Helmstetter N."/>
            <person name="King M."/>
            <person name="Knapp S.J."/>
            <person name="Lai Z."/>
            <person name="Le Paslier M.C."/>
            <person name="Lippi Y."/>
            <person name="Lorenzon L."/>
            <person name="Mandel J.R."/>
            <person name="Marage G."/>
            <person name="Marchand G."/>
            <person name="Marquand E."/>
            <person name="Bret-Mestries E."/>
            <person name="Morien E."/>
            <person name="Nambeesan S."/>
            <person name="Nguyen T."/>
            <person name="Pegot-Espagnet P."/>
            <person name="Pouilly N."/>
            <person name="Raftis F."/>
            <person name="Sallet E."/>
            <person name="Schiex T."/>
            <person name="Thomas J."/>
            <person name="Vandecasteele C."/>
            <person name="Vares D."/>
            <person name="Vear F."/>
            <person name="Vautrin S."/>
            <person name="Crespi M."/>
            <person name="Mangin B."/>
            <person name="Burke J.M."/>
            <person name="Salse J."/>
            <person name="Munos S."/>
            <person name="Vincourt P."/>
            <person name="Rieseberg L.H."/>
            <person name="Langlade N.B."/>
        </authorList>
    </citation>
    <scope>NUCLEOTIDE SEQUENCE</scope>
    <source>
        <tissue evidence="1">Leaves</tissue>
    </source>
</reference>
<comment type="caution">
    <text evidence="1">The sequence shown here is derived from an EMBL/GenBank/DDBJ whole genome shotgun (WGS) entry which is preliminary data.</text>
</comment>
<dbReference type="Proteomes" id="UP000215914">
    <property type="component" value="Unassembled WGS sequence"/>
</dbReference>
<organism evidence="1 2">
    <name type="scientific">Helianthus annuus</name>
    <name type="common">Common sunflower</name>
    <dbReference type="NCBI Taxonomy" id="4232"/>
    <lineage>
        <taxon>Eukaryota</taxon>
        <taxon>Viridiplantae</taxon>
        <taxon>Streptophyta</taxon>
        <taxon>Embryophyta</taxon>
        <taxon>Tracheophyta</taxon>
        <taxon>Spermatophyta</taxon>
        <taxon>Magnoliopsida</taxon>
        <taxon>eudicotyledons</taxon>
        <taxon>Gunneridae</taxon>
        <taxon>Pentapetalae</taxon>
        <taxon>asterids</taxon>
        <taxon>campanulids</taxon>
        <taxon>Asterales</taxon>
        <taxon>Asteraceae</taxon>
        <taxon>Asteroideae</taxon>
        <taxon>Heliantheae alliance</taxon>
        <taxon>Heliantheae</taxon>
        <taxon>Helianthus</taxon>
    </lineage>
</organism>
<gene>
    <name evidence="1" type="ORF">HanXRQr2_Chr12g0562841</name>
</gene>
<sequence length="58" mass="6985">MITTFQKQFISVYIIHLYQHKSRFYAEASFNVCSVLARRLIFIRIRSIFTYGQNHVNN</sequence>
<accession>A0A9K3MXX4</accession>
<evidence type="ECO:0000313" key="2">
    <source>
        <dbReference type="Proteomes" id="UP000215914"/>
    </source>
</evidence>
<reference evidence="1" key="2">
    <citation type="submission" date="2020-06" db="EMBL/GenBank/DDBJ databases">
        <title>Helianthus annuus Genome sequencing and assembly Release 2.</title>
        <authorList>
            <person name="Gouzy J."/>
            <person name="Langlade N."/>
            <person name="Munos S."/>
        </authorList>
    </citation>
    <scope>NUCLEOTIDE SEQUENCE</scope>
    <source>
        <tissue evidence="1">Leaves</tissue>
    </source>
</reference>
<dbReference type="Gramene" id="mRNA:HanXRQr2_Chr12g0562841">
    <property type="protein sequence ID" value="CDS:HanXRQr2_Chr12g0562841.1"/>
    <property type="gene ID" value="HanXRQr2_Chr12g0562841"/>
</dbReference>
<dbReference type="EMBL" id="MNCJ02000327">
    <property type="protein sequence ID" value="KAF5779720.1"/>
    <property type="molecule type" value="Genomic_DNA"/>
</dbReference>
<proteinExistence type="predicted"/>
<dbReference type="AlphaFoldDB" id="A0A9K3MXX4"/>
<keyword evidence="2" id="KW-1185">Reference proteome</keyword>
<name>A0A9K3MXX4_HELAN</name>
<protein>
    <submittedName>
        <fullName evidence="1">Uncharacterized protein</fullName>
    </submittedName>
</protein>
<evidence type="ECO:0000313" key="1">
    <source>
        <dbReference type="EMBL" id="KAF5779720.1"/>
    </source>
</evidence>